<evidence type="ECO:0000259" key="2">
    <source>
        <dbReference type="Pfam" id="PF11838"/>
    </source>
</evidence>
<dbReference type="InterPro" id="IPR050344">
    <property type="entry name" value="Peptidase_M1_aminopeptidases"/>
</dbReference>
<proteinExistence type="inferred from homology"/>
<dbReference type="EnsemblPlants" id="Ma10_t28130.1">
    <property type="protein sequence ID" value="Ma10_p28130.1"/>
    <property type="gene ID" value="Ma10_g28130"/>
</dbReference>
<comment type="similarity">
    <text evidence="1">Belongs to the peptidase M1 family.</text>
</comment>
<gene>
    <name evidence="3" type="ORF">GSMUA_330550.1</name>
</gene>
<sequence length="254" mass="28523">MGHRLDALAESHPIERSLASYIKKFACSNAKTEDLWAVLEDESGEPVKMLMNSWTKQKGYPVVYAKVNNGNLQLEQTQFLSSGCEGNGQWIVPITLCCGSYASQKKFLLKTKSEKLDVPELFNPENQKISGSVWIKFNVDQTSFYRVKYDDELAAGLRRAIEANQLSPTDRFGVLDDSFALCMACKQTLSSLLSLMAAFSEEDEYTVLSQMITISYKVISTAADATPELLADIKQFLINLLWHSAEYVLLHYFG</sequence>
<dbReference type="SUPFAM" id="SSF55486">
    <property type="entry name" value="Metalloproteases ('zincins'), catalytic domain"/>
    <property type="match status" value="1"/>
</dbReference>
<name>A0A804L166_MUSAM</name>
<dbReference type="Pfam" id="PF11838">
    <property type="entry name" value="ERAP1_C"/>
    <property type="match status" value="1"/>
</dbReference>
<dbReference type="EMBL" id="HG996476">
    <property type="protein sequence ID" value="CAG1854829.1"/>
    <property type="molecule type" value="Genomic_DNA"/>
</dbReference>
<dbReference type="OMA" id="PAAMYAN"/>
<keyword evidence="5" id="KW-1185">Reference proteome</keyword>
<reference evidence="3" key="1">
    <citation type="submission" date="2021-03" db="EMBL/GenBank/DDBJ databases">
        <authorList>
            <consortium name="Genoscope - CEA"/>
            <person name="William W."/>
        </authorList>
    </citation>
    <scope>NUCLEOTIDE SEQUENCE</scope>
    <source>
        <strain evidence="3">Doubled-haploid Pahang</strain>
    </source>
</reference>
<dbReference type="PANTHER" id="PTHR11533">
    <property type="entry name" value="PROTEASE M1 ZINC METALLOPROTEASE"/>
    <property type="match status" value="1"/>
</dbReference>
<feature type="domain" description="ERAP1-like C-terminal" evidence="2">
    <location>
        <begin position="134"/>
        <end position="241"/>
    </location>
</feature>
<dbReference type="Proteomes" id="UP000012960">
    <property type="component" value="Unplaced"/>
</dbReference>
<dbReference type="Gene3D" id="1.10.390.10">
    <property type="entry name" value="Neutral Protease Domain 2"/>
    <property type="match status" value="1"/>
</dbReference>
<dbReference type="Gene3D" id="1.10.3480.20">
    <property type="match status" value="1"/>
</dbReference>
<reference evidence="4" key="2">
    <citation type="submission" date="2021-05" db="UniProtKB">
        <authorList>
            <consortium name="EnsemblPlants"/>
        </authorList>
    </citation>
    <scope>IDENTIFICATION</scope>
    <source>
        <strain evidence="4">subsp. malaccensis</strain>
    </source>
</reference>
<dbReference type="InParanoid" id="A0A804L166"/>
<protein>
    <submittedName>
        <fullName evidence="3">(wild Malaysian banana) hypothetical protein</fullName>
    </submittedName>
</protein>
<dbReference type="FunFam" id="2.60.40.1910:FF:000007">
    <property type="entry name" value="Aminopeptidase"/>
    <property type="match status" value="1"/>
</dbReference>
<dbReference type="AlphaFoldDB" id="A0A804L166"/>
<evidence type="ECO:0000313" key="3">
    <source>
        <dbReference type="EMBL" id="CAG1854829.1"/>
    </source>
</evidence>
<dbReference type="Gramene" id="Ma10_t28130.1">
    <property type="protein sequence ID" value="Ma10_p28130.1"/>
    <property type="gene ID" value="Ma10_g28130"/>
</dbReference>
<evidence type="ECO:0000256" key="1">
    <source>
        <dbReference type="ARBA" id="ARBA00010136"/>
    </source>
</evidence>
<dbReference type="InterPro" id="IPR027268">
    <property type="entry name" value="Peptidase_M4/M1_CTD_sf"/>
</dbReference>
<dbReference type="PANTHER" id="PTHR11533:SF174">
    <property type="entry name" value="PUROMYCIN-SENSITIVE AMINOPEPTIDASE-RELATED"/>
    <property type="match status" value="1"/>
</dbReference>
<dbReference type="InterPro" id="IPR024571">
    <property type="entry name" value="ERAP1-like_C_dom"/>
</dbReference>
<evidence type="ECO:0000313" key="4">
    <source>
        <dbReference type="EnsemblPlants" id="Ma10_p28130.1"/>
    </source>
</evidence>
<dbReference type="Gene3D" id="2.60.40.1910">
    <property type="match status" value="1"/>
</dbReference>
<organism evidence="4 5">
    <name type="scientific">Musa acuminata subsp. malaccensis</name>
    <name type="common">Wild banana</name>
    <name type="synonym">Musa malaccensis</name>
    <dbReference type="NCBI Taxonomy" id="214687"/>
    <lineage>
        <taxon>Eukaryota</taxon>
        <taxon>Viridiplantae</taxon>
        <taxon>Streptophyta</taxon>
        <taxon>Embryophyta</taxon>
        <taxon>Tracheophyta</taxon>
        <taxon>Spermatophyta</taxon>
        <taxon>Magnoliopsida</taxon>
        <taxon>Liliopsida</taxon>
        <taxon>Zingiberales</taxon>
        <taxon>Musaceae</taxon>
        <taxon>Musa</taxon>
    </lineage>
</organism>
<evidence type="ECO:0000313" key="5">
    <source>
        <dbReference type="Proteomes" id="UP000012960"/>
    </source>
</evidence>
<accession>A0A804L166</accession>